<evidence type="ECO:0000259" key="6">
    <source>
        <dbReference type="Pfam" id="PF14759"/>
    </source>
</evidence>
<dbReference type="InterPro" id="IPR036188">
    <property type="entry name" value="FAD/NAD-bd_sf"/>
</dbReference>
<dbReference type="SUPFAM" id="SSF51905">
    <property type="entry name" value="FAD/NAD(P)-binding domain"/>
    <property type="match status" value="2"/>
</dbReference>
<dbReference type="Pfam" id="PF07992">
    <property type="entry name" value="Pyr_redox_2"/>
    <property type="match status" value="1"/>
</dbReference>
<dbReference type="PANTHER" id="PTHR43557">
    <property type="entry name" value="APOPTOSIS-INDUCING FACTOR 1"/>
    <property type="match status" value="1"/>
</dbReference>
<dbReference type="Gene3D" id="3.30.390.30">
    <property type="match status" value="1"/>
</dbReference>
<comment type="caution">
    <text evidence="7">The sequence shown here is derived from an EMBL/GenBank/DDBJ whole genome shotgun (WGS) entry which is preliminary data.</text>
</comment>
<name>A0ABP6XR80_9PSEU</name>
<keyword evidence="4" id="KW-0560">Oxidoreductase</keyword>
<reference evidence="8" key="1">
    <citation type="journal article" date="2019" name="Int. J. Syst. Evol. Microbiol.">
        <title>The Global Catalogue of Microorganisms (GCM) 10K type strain sequencing project: providing services to taxonomists for standard genome sequencing and annotation.</title>
        <authorList>
            <consortium name="The Broad Institute Genomics Platform"/>
            <consortium name="The Broad Institute Genome Sequencing Center for Infectious Disease"/>
            <person name="Wu L."/>
            <person name="Ma J."/>
        </authorList>
    </citation>
    <scope>NUCLEOTIDE SEQUENCE [LARGE SCALE GENOMIC DNA]</scope>
    <source>
        <strain evidence="8">JCM 16898</strain>
    </source>
</reference>
<dbReference type="Pfam" id="PF14759">
    <property type="entry name" value="Reductase_C"/>
    <property type="match status" value="1"/>
</dbReference>
<evidence type="ECO:0000313" key="7">
    <source>
        <dbReference type="EMBL" id="GAA3570483.1"/>
    </source>
</evidence>
<organism evidence="7 8">
    <name type="scientific">Amycolatopsis ultiminotia</name>
    <dbReference type="NCBI Taxonomy" id="543629"/>
    <lineage>
        <taxon>Bacteria</taxon>
        <taxon>Bacillati</taxon>
        <taxon>Actinomycetota</taxon>
        <taxon>Actinomycetes</taxon>
        <taxon>Pseudonocardiales</taxon>
        <taxon>Pseudonocardiaceae</taxon>
        <taxon>Amycolatopsis</taxon>
    </lineage>
</organism>
<dbReference type="Gene3D" id="3.50.50.60">
    <property type="entry name" value="FAD/NAD(P)-binding domain"/>
    <property type="match status" value="2"/>
</dbReference>
<proteinExistence type="predicted"/>
<dbReference type="PRINTS" id="PR00368">
    <property type="entry name" value="FADPNR"/>
</dbReference>
<evidence type="ECO:0000256" key="2">
    <source>
        <dbReference type="ARBA" id="ARBA00022630"/>
    </source>
</evidence>
<dbReference type="InterPro" id="IPR016156">
    <property type="entry name" value="FAD/NAD-linked_Rdtase_dimer_sf"/>
</dbReference>
<dbReference type="SUPFAM" id="SSF55424">
    <property type="entry name" value="FAD/NAD-linked reductases, dimerisation (C-terminal) domain"/>
    <property type="match status" value="1"/>
</dbReference>
<accession>A0ABP6XR80</accession>
<evidence type="ECO:0000313" key="8">
    <source>
        <dbReference type="Proteomes" id="UP001500689"/>
    </source>
</evidence>
<feature type="domain" description="FAD/NAD(P)-binding" evidence="5">
    <location>
        <begin position="3"/>
        <end position="301"/>
    </location>
</feature>
<dbReference type="InterPro" id="IPR050446">
    <property type="entry name" value="FAD-oxidoreductase/Apoptosis"/>
</dbReference>
<evidence type="ECO:0000256" key="4">
    <source>
        <dbReference type="ARBA" id="ARBA00023002"/>
    </source>
</evidence>
<dbReference type="EMBL" id="BAAAZN010000016">
    <property type="protein sequence ID" value="GAA3570483.1"/>
    <property type="molecule type" value="Genomic_DNA"/>
</dbReference>
<sequence length="393" mass="40839">MKTVAIVGASLAGARAAQELRAQGFDGRVVLVGEEPHLPYDRPPLSKGFLAGTASRESLDLLDDDDLAALELRLGTRAERLDPATGRLVLSDGELAADGIVLATGGRPRTLPGTESVAGVHVLRTLDDALALQQELVAGARIVVVGGGFIGAEVASTCRALGLEVTVLEALETPLARILGPQLAEACARLHDRHGTTLRCGAAVAGLDTVADGAGQRVTGVRLGSGETLPADVVVVGIGMVPATGWLSGSGLENAGGVHTTAGLVTDLPNVVAVGDVAAYTSAETGRRCRHEHWTNASEQAPVAVANLLAGQPVREYTPSGYLWSDQYAGTLQLAGHPEPGDEIVFTEGTVEDDAFAATFRREGRTTAVFALNLPRAFTRLRRQELRRPAPVG</sequence>
<dbReference type="InterPro" id="IPR028202">
    <property type="entry name" value="Reductase_C"/>
</dbReference>
<dbReference type="RefSeq" id="WP_344866417.1">
    <property type="nucleotide sequence ID" value="NZ_BAAAZN010000016.1"/>
</dbReference>
<dbReference type="Proteomes" id="UP001500689">
    <property type="component" value="Unassembled WGS sequence"/>
</dbReference>
<feature type="domain" description="Reductase C-terminal" evidence="6">
    <location>
        <begin position="322"/>
        <end position="383"/>
    </location>
</feature>
<keyword evidence="8" id="KW-1185">Reference proteome</keyword>
<protein>
    <submittedName>
        <fullName evidence="7">FAD-dependent oxidoreductase</fullName>
    </submittedName>
</protein>
<keyword evidence="2" id="KW-0285">Flavoprotein</keyword>
<evidence type="ECO:0000256" key="1">
    <source>
        <dbReference type="ARBA" id="ARBA00001974"/>
    </source>
</evidence>
<evidence type="ECO:0000256" key="3">
    <source>
        <dbReference type="ARBA" id="ARBA00022827"/>
    </source>
</evidence>
<dbReference type="PANTHER" id="PTHR43557:SF2">
    <property type="entry name" value="RIESKE DOMAIN-CONTAINING PROTEIN-RELATED"/>
    <property type="match status" value="1"/>
</dbReference>
<dbReference type="InterPro" id="IPR023753">
    <property type="entry name" value="FAD/NAD-binding_dom"/>
</dbReference>
<gene>
    <name evidence="7" type="ORF">GCM10022222_63270</name>
</gene>
<comment type="cofactor">
    <cofactor evidence="1">
        <name>FAD</name>
        <dbReference type="ChEBI" id="CHEBI:57692"/>
    </cofactor>
</comment>
<dbReference type="PRINTS" id="PR00469">
    <property type="entry name" value="PNDRDTASEII"/>
</dbReference>
<evidence type="ECO:0000259" key="5">
    <source>
        <dbReference type="Pfam" id="PF07992"/>
    </source>
</evidence>
<keyword evidence="3" id="KW-0274">FAD</keyword>